<dbReference type="EMBL" id="DWXX01000062">
    <property type="protein sequence ID" value="HJB58707.1"/>
    <property type="molecule type" value="Genomic_DNA"/>
</dbReference>
<accession>A0A9D2S6R4</accession>
<sequence>MVDCERLRRLVQASGFKKKHLAHAMGICPRTLRQKLRGQSEFTLCEAQRLSLLLGLPADEQLRCFWLLQPADVDPPSPIDTKGGPA</sequence>
<dbReference type="Proteomes" id="UP000824211">
    <property type="component" value="Unassembled WGS sequence"/>
</dbReference>
<dbReference type="Gene3D" id="1.10.260.40">
    <property type="entry name" value="lambda repressor-like DNA-binding domains"/>
    <property type="match status" value="1"/>
</dbReference>
<evidence type="ECO:0000313" key="2">
    <source>
        <dbReference type="Proteomes" id="UP000824211"/>
    </source>
</evidence>
<proteinExistence type="predicted"/>
<dbReference type="GO" id="GO:0003677">
    <property type="term" value="F:DNA binding"/>
    <property type="evidence" value="ECO:0007669"/>
    <property type="project" value="InterPro"/>
</dbReference>
<dbReference type="InterPro" id="IPR001387">
    <property type="entry name" value="Cro/C1-type_HTH"/>
</dbReference>
<protein>
    <submittedName>
        <fullName evidence="1">Helix-turn-helix domain-containing protein</fullName>
    </submittedName>
</protein>
<evidence type="ECO:0000313" key="1">
    <source>
        <dbReference type="EMBL" id="HJB58707.1"/>
    </source>
</evidence>
<dbReference type="SUPFAM" id="SSF47413">
    <property type="entry name" value="lambda repressor-like DNA-binding domains"/>
    <property type="match status" value="1"/>
</dbReference>
<organism evidence="1 2">
    <name type="scientific">Candidatus Faecalibacterium faecipullorum</name>
    <dbReference type="NCBI Taxonomy" id="2838578"/>
    <lineage>
        <taxon>Bacteria</taxon>
        <taxon>Bacillati</taxon>
        <taxon>Bacillota</taxon>
        <taxon>Clostridia</taxon>
        <taxon>Eubacteriales</taxon>
        <taxon>Oscillospiraceae</taxon>
        <taxon>Faecalibacterium</taxon>
    </lineage>
</organism>
<dbReference type="CDD" id="cd00093">
    <property type="entry name" value="HTH_XRE"/>
    <property type="match status" value="1"/>
</dbReference>
<name>A0A9D2S6R4_9FIRM</name>
<comment type="caution">
    <text evidence="1">The sequence shown here is derived from an EMBL/GenBank/DDBJ whole genome shotgun (WGS) entry which is preliminary data.</text>
</comment>
<dbReference type="AlphaFoldDB" id="A0A9D2S6R4"/>
<reference evidence="1" key="1">
    <citation type="journal article" date="2021" name="PeerJ">
        <title>Extensive microbial diversity within the chicken gut microbiome revealed by metagenomics and culture.</title>
        <authorList>
            <person name="Gilroy R."/>
            <person name="Ravi A."/>
            <person name="Getino M."/>
            <person name="Pursley I."/>
            <person name="Horton D.L."/>
            <person name="Alikhan N.F."/>
            <person name="Baker D."/>
            <person name="Gharbi K."/>
            <person name="Hall N."/>
            <person name="Watson M."/>
            <person name="Adriaenssens E.M."/>
            <person name="Foster-Nyarko E."/>
            <person name="Jarju S."/>
            <person name="Secka A."/>
            <person name="Antonio M."/>
            <person name="Oren A."/>
            <person name="Chaudhuri R.R."/>
            <person name="La Ragione R."/>
            <person name="Hildebrand F."/>
            <person name="Pallen M.J."/>
        </authorList>
    </citation>
    <scope>NUCLEOTIDE SEQUENCE</scope>
    <source>
        <strain evidence="1">ChiHjej9B8-13557</strain>
    </source>
</reference>
<dbReference type="InterPro" id="IPR010982">
    <property type="entry name" value="Lambda_DNA-bd_dom_sf"/>
</dbReference>
<gene>
    <name evidence="1" type="ORF">H9771_03450</name>
</gene>
<reference evidence="1" key="2">
    <citation type="submission" date="2021-04" db="EMBL/GenBank/DDBJ databases">
        <authorList>
            <person name="Gilroy R."/>
        </authorList>
    </citation>
    <scope>NUCLEOTIDE SEQUENCE</scope>
    <source>
        <strain evidence="1">ChiHjej9B8-13557</strain>
    </source>
</reference>